<protein>
    <submittedName>
        <fullName evidence="2">Uncharacterized protein</fullName>
    </submittedName>
</protein>
<dbReference type="EMBL" id="JACJVQ010000013">
    <property type="protein sequence ID" value="MBB6635420.1"/>
    <property type="molecule type" value="Genomic_DNA"/>
</dbReference>
<proteinExistence type="predicted"/>
<accession>A0A841T008</accession>
<evidence type="ECO:0000313" key="3">
    <source>
        <dbReference type="Proteomes" id="UP000535838"/>
    </source>
</evidence>
<reference evidence="2 3" key="1">
    <citation type="submission" date="2020-08" db="EMBL/GenBank/DDBJ databases">
        <title>Cohnella phylogeny.</title>
        <authorList>
            <person name="Dunlap C."/>
        </authorList>
    </citation>
    <scope>NUCLEOTIDE SEQUENCE [LARGE SCALE GENOMIC DNA]</scope>
    <source>
        <strain evidence="2 3">DSM 25241</strain>
    </source>
</reference>
<organism evidence="2 3">
    <name type="scientific">Cohnella thailandensis</name>
    <dbReference type="NCBI Taxonomy" id="557557"/>
    <lineage>
        <taxon>Bacteria</taxon>
        <taxon>Bacillati</taxon>
        <taxon>Bacillota</taxon>
        <taxon>Bacilli</taxon>
        <taxon>Bacillales</taxon>
        <taxon>Paenibacillaceae</taxon>
        <taxon>Cohnella</taxon>
    </lineage>
</organism>
<gene>
    <name evidence="2" type="ORF">H7B67_14980</name>
</gene>
<dbReference type="RefSeq" id="WP_185120652.1">
    <property type="nucleotide sequence ID" value="NZ_JACJVQ010000013.1"/>
</dbReference>
<keyword evidence="3" id="KW-1185">Reference proteome</keyword>
<dbReference type="Proteomes" id="UP000535838">
    <property type="component" value="Unassembled WGS sequence"/>
</dbReference>
<evidence type="ECO:0000256" key="1">
    <source>
        <dbReference type="SAM" id="MobiDB-lite"/>
    </source>
</evidence>
<comment type="caution">
    <text evidence="2">The sequence shown here is derived from an EMBL/GenBank/DDBJ whole genome shotgun (WGS) entry which is preliminary data.</text>
</comment>
<sequence length="117" mass="12504">MKTTTFLMGALAGAAVVMIARRNRMVSAAAGMVGERMKSRWNGMKEDTIGRIVGGRFGSSDKIGHRESSGYSSRSPDRKHSSDNGAGLSQVAHLAAQDSGVKESINEILEQSGEHRI</sequence>
<evidence type="ECO:0000313" key="2">
    <source>
        <dbReference type="EMBL" id="MBB6635420.1"/>
    </source>
</evidence>
<dbReference type="AlphaFoldDB" id="A0A841T008"/>
<feature type="region of interest" description="Disordered" evidence="1">
    <location>
        <begin position="52"/>
        <end position="117"/>
    </location>
</feature>
<name>A0A841T008_9BACL</name>